<keyword evidence="2" id="KW-1133">Transmembrane helix</keyword>
<comment type="caution">
    <text evidence="4">The sequence shown here is derived from an EMBL/GenBank/DDBJ whole genome shotgun (WGS) entry which is preliminary data.</text>
</comment>
<reference evidence="4" key="1">
    <citation type="submission" date="2021-02" db="EMBL/GenBank/DDBJ databases">
        <authorList>
            <person name="Nowell W R."/>
        </authorList>
    </citation>
    <scope>NUCLEOTIDE SEQUENCE</scope>
</reference>
<keyword evidence="2" id="KW-0472">Membrane</keyword>
<keyword evidence="5" id="KW-1185">Reference proteome</keyword>
<feature type="transmembrane region" description="Helical" evidence="2">
    <location>
        <begin position="1625"/>
        <end position="1647"/>
    </location>
</feature>
<dbReference type="InterPro" id="IPR045063">
    <property type="entry name" value="Dynamin_N"/>
</dbReference>
<feature type="domain" description="Dynamin N-terminal" evidence="3">
    <location>
        <begin position="265"/>
        <end position="483"/>
    </location>
</feature>
<sequence length="1677" mass="192320">MNRIINSSDQLGNFRGQDHPPSASTETSRKENRNGTYISSISSGSLSIYDEQSKDPTTDGRRSRTASASTKSIVTGTTLRPSALAFSNQQAVELSKRVSEQIIADKAEVVNMIANYAVEPSEMLHLVERWMQRLLGEFKRQRDSFKYRLSDKWQNEELPNLTYENHDHLRQVYAAYRDLEQARTGVLSQKSFDQLNNYVHDISESETAAMKERFNEVADHYSKILHALEVIDREVYHSSNGSFTSDTKNTLAKLKQLNNKETHTICIVGLEKAGKSTYTNALLGYELVPTAAERCTQVRTVLKPPSGNVDQSLLATVKFYDDDEFQFFYEKMVKKTDETDDQFKERQRRVMVVREDLKSKLKFPDEYFRVDNLNGFETDRSAICRELRDYITDEVYCNIIKEISIYSNKLRGQNYELLDVPGFDSPIKEHRTAGLDAVKNADAFVFLTNGQQPNLTQPQIRLLTEIQQNHFEAMQRAFGIITKLDLCLTSTTYADHHDKAVNELIAKKFKRDHIYVACPRIESVRKDSDEYDAIHQKLNTFGEDIRHGFERSKDALNKFIEYELPKTHLKQLIELGRARLCHSVIERLNLIREKRIIPDGLVDASIDDYIHQQKMESWDQIYETNIFQPAFEKANDWHSKVVTSERLKFIEDVRQTFHDTFREKTKQFLSSTEDIQRQLHQTYTYTKLQLNPHQLDSDIREQLCFALEQIVDDTSDILAKHFYDQYVCGLESIIHNACPYLKDLYRAHLTLERCMHETHAMILRICRPMIIATLRYSHLDSEVKTNAITEFIYVAPTVAYNIACTTDQQGSNGIAETNILLCAVQYNKNDDSAHGVRFSGNDQILVFASNLWKILRIRIHPLQTSSRECTIVYPMKNLFVYSLAVLWTNETDSLNTLLRIVQAAEDMNTQDVILSIFGVNETSCEIYESQKHIVRRKEHQDYMVIKVDPAQKSVYLFADAFISSFSIDDSKIHDTRDLDVHIYFPFRVRAVDITDSYMVAAGYYILPSNPDLISHVVLLFSLNPLRLLSTTDRQDPQFRRESKTLRYTVESTMAVAINPTYNIVVVTFSSINLIKVLYVDKNHMSSSAWTLNPTKGHHCSNINIAMCRSAVWLNDLSIAMLFSTVPNRPWSTSEVHVYDARSLCGNVSFVFPNNQQHIQWLTSFRFLQLTSWSGHLLILTDDETMLLIPSTAPGFTSSWPVKFGFSDIVYNVTPCIAGTFKNTTNIGPCKVCPSQTKNLGKLPCTECEPCASTSFCSLGSIGEISLKNYPSYVQTFVYPDTPDTNNYDDLLVHKILTISGPRHCIVISPVFWALLIIVFCFIIWFSMILWKKFNCPKGGPHRKRLTVFFREANIINEDKHWIGGLFSFACLGLFAFTCGFAFEFLSLYPIEKSFTPFFSCDNLLTNSVFESALQLPLTSPDGNQWDIFNMLDDQLLTVTVDFLNTVADCSCITVQQNRPGLEYLTVPHKLCTLQHDNVTRSITFDLPAHHIDIQINITGPYFIGGIRLCLRSNGRTKGEHTLHALDACHLFLSTNETLLPVAACDIVLVKVINVTKPLNIGDNTLYNGRWSPSFAKSSIFDALFYEQYGQHYRYQNKHVIFMFTMREYPFYLQNIQQPIVRRAELIFHTLLFCTLIIELFSISFLLVKLVAKPLMHIAIRCFGTSSKRNVSSNTELS</sequence>
<proteinExistence type="predicted"/>
<feature type="region of interest" description="Disordered" evidence="1">
    <location>
        <begin position="1"/>
        <end position="74"/>
    </location>
</feature>
<feature type="transmembrane region" description="Helical" evidence="2">
    <location>
        <begin position="1310"/>
        <end position="1330"/>
    </location>
</feature>
<dbReference type="Proteomes" id="UP000663828">
    <property type="component" value="Unassembled WGS sequence"/>
</dbReference>
<evidence type="ECO:0000256" key="2">
    <source>
        <dbReference type="SAM" id="Phobius"/>
    </source>
</evidence>
<name>A0A814REI6_ADIRI</name>
<evidence type="ECO:0000313" key="5">
    <source>
        <dbReference type="Proteomes" id="UP000663828"/>
    </source>
</evidence>
<dbReference type="EMBL" id="CAJNOR010001380">
    <property type="protein sequence ID" value="CAF1132844.1"/>
    <property type="molecule type" value="Genomic_DNA"/>
</dbReference>
<evidence type="ECO:0000259" key="3">
    <source>
        <dbReference type="Pfam" id="PF00350"/>
    </source>
</evidence>
<feature type="compositionally biased region" description="Polar residues" evidence="1">
    <location>
        <begin position="1"/>
        <end position="11"/>
    </location>
</feature>
<dbReference type="Pfam" id="PF00350">
    <property type="entry name" value="Dynamin_N"/>
    <property type="match status" value="1"/>
</dbReference>
<feature type="compositionally biased region" description="Low complexity" evidence="1">
    <location>
        <begin position="38"/>
        <end position="48"/>
    </location>
</feature>
<accession>A0A814REI6</accession>
<dbReference type="SUPFAM" id="SSF52540">
    <property type="entry name" value="P-loop containing nucleoside triphosphate hydrolases"/>
    <property type="match status" value="1"/>
</dbReference>
<protein>
    <recommendedName>
        <fullName evidence="3">Dynamin N-terminal domain-containing protein</fullName>
    </recommendedName>
</protein>
<dbReference type="Gene3D" id="3.40.50.300">
    <property type="entry name" value="P-loop containing nucleotide triphosphate hydrolases"/>
    <property type="match status" value="2"/>
</dbReference>
<dbReference type="InterPro" id="IPR027417">
    <property type="entry name" value="P-loop_NTPase"/>
</dbReference>
<feature type="transmembrane region" description="Helical" evidence="2">
    <location>
        <begin position="1365"/>
        <end position="1390"/>
    </location>
</feature>
<evidence type="ECO:0000256" key="1">
    <source>
        <dbReference type="SAM" id="MobiDB-lite"/>
    </source>
</evidence>
<evidence type="ECO:0000313" key="4">
    <source>
        <dbReference type="EMBL" id="CAF1132844.1"/>
    </source>
</evidence>
<feature type="compositionally biased region" description="Basic and acidic residues" evidence="1">
    <location>
        <begin position="51"/>
        <end position="62"/>
    </location>
</feature>
<keyword evidence="2" id="KW-0812">Transmembrane</keyword>
<organism evidence="4 5">
    <name type="scientific">Adineta ricciae</name>
    <name type="common">Rotifer</name>
    <dbReference type="NCBI Taxonomy" id="249248"/>
    <lineage>
        <taxon>Eukaryota</taxon>
        <taxon>Metazoa</taxon>
        <taxon>Spiralia</taxon>
        <taxon>Gnathifera</taxon>
        <taxon>Rotifera</taxon>
        <taxon>Eurotatoria</taxon>
        <taxon>Bdelloidea</taxon>
        <taxon>Adinetida</taxon>
        <taxon>Adinetidae</taxon>
        <taxon>Adineta</taxon>
    </lineage>
</organism>
<gene>
    <name evidence="4" type="ORF">XAT740_LOCUS19997</name>
</gene>